<dbReference type="GO" id="GO:0000160">
    <property type="term" value="P:phosphorelay signal transduction system"/>
    <property type="evidence" value="ECO:0007669"/>
    <property type="project" value="UniProtKB-KW"/>
</dbReference>
<evidence type="ECO:0000259" key="9">
    <source>
        <dbReference type="PROSITE" id="PS50109"/>
    </source>
</evidence>
<name>A0A1G7IK37_9SPHI</name>
<keyword evidence="7" id="KW-0067">ATP-binding</keyword>
<evidence type="ECO:0000256" key="8">
    <source>
        <dbReference type="ARBA" id="ARBA00023012"/>
    </source>
</evidence>
<evidence type="ECO:0000256" key="4">
    <source>
        <dbReference type="ARBA" id="ARBA00022679"/>
    </source>
</evidence>
<dbReference type="RefSeq" id="WP_091153159.1">
    <property type="nucleotide sequence ID" value="NZ_FNAI01000013.1"/>
</dbReference>
<evidence type="ECO:0000256" key="3">
    <source>
        <dbReference type="ARBA" id="ARBA00022553"/>
    </source>
</evidence>
<keyword evidence="3" id="KW-0597">Phosphoprotein</keyword>
<keyword evidence="8" id="KW-0902">Two-component regulatory system</keyword>
<keyword evidence="5" id="KW-0547">Nucleotide-binding</keyword>
<keyword evidence="11" id="KW-1185">Reference proteome</keyword>
<dbReference type="EC" id="2.7.13.3" evidence="2"/>
<evidence type="ECO:0000256" key="6">
    <source>
        <dbReference type="ARBA" id="ARBA00022777"/>
    </source>
</evidence>
<keyword evidence="6 10" id="KW-0418">Kinase</keyword>
<protein>
    <recommendedName>
        <fullName evidence="2">histidine kinase</fullName>
        <ecNumber evidence="2">2.7.13.3</ecNumber>
    </recommendedName>
</protein>
<evidence type="ECO:0000256" key="2">
    <source>
        <dbReference type="ARBA" id="ARBA00012438"/>
    </source>
</evidence>
<dbReference type="GO" id="GO:0004673">
    <property type="term" value="F:protein histidine kinase activity"/>
    <property type="evidence" value="ECO:0007669"/>
    <property type="project" value="UniProtKB-EC"/>
</dbReference>
<dbReference type="SUPFAM" id="SSF55874">
    <property type="entry name" value="ATPase domain of HSP90 chaperone/DNA topoisomerase II/histidine kinase"/>
    <property type="match status" value="2"/>
</dbReference>
<evidence type="ECO:0000256" key="1">
    <source>
        <dbReference type="ARBA" id="ARBA00000085"/>
    </source>
</evidence>
<dbReference type="PROSITE" id="PS50109">
    <property type="entry name" value="HIS_KIN"/>
    <property type="match status" value="1"/>
</dbReference>
<evidence type="ECO:0000256" key="5">
    <source>
        <dbReference type="ARBA" id="ARBA00022741"/>
    </source>
</evidence>
<dbReference type="InterPro" id="IPR036890">
    <property type="entry name" value="HATPase_C_sf"/>
</dbReference>
<dbReference type="SMART" id="SM00387">
    <property type="entry name" value="HATPase_c"/>
    <property type="match status" value="1"/>
</dbReference>
<dbReference type="PANTHER" id="PTHR43065:SF10">
    <property type="entry name" value="PEROXIDE STRESS-ACTIVATED HISTIDINE KINASE MAK3"/>
    <property type="match status" value="1"/>
</dbReference>
<evidence type="ECO:0000313" key="10">
    <source>
        <dbReference type="EMBL" id="SDF13120.1"/>
    </source>
</evidence>
<dbReference type="OrthoDB" id="9816482at2"/>
<dbReference type="GO" id="GO:0005524">
    <property type="term" value="F:ATP binding"/>
    <property type="evidence" value="ECO:0007669"/>
    <property type="project" value="UniProtKB-KW"/>
</dbReference>
<dbReference type="InterPro" id="IPR005467">
    <property type="entry name" value="His_kinase_dom"/>
</dbReference>
<feature type="domain" description="Histidine kinase" evidence="9">
    <location>
        <begin position="564"/>
        <end position="779"/>
    </location>
</feature>
<dbReference type="PANTHER" id="PTHR43065">
    <property type="entry name" value="SENSOR HISTIDINE KINASE"/>
    <property type="match status" value="1"/>
</dbReference>
<reference evidence="10 11" key="1">
    <citation type="submission" date="2016-10" db="EMBL/GenBank/DDBJ databases">
        <authorList>
            <person name="de Groot N.N."/>
        </authorList>
    </citation>
    <scope>NUCLEOTIDE SEQUENCE [LARGE SCALE GENOMIC DNA]</scope>
    <source>
        <strain evidence="10 11">47C3B</strain>
    </source>
</reference>
<dbReference type="Pfam" id="PF13589">
    <property type="entry name" value="HATPase_c_3"/>
    <property type="match status" value="1"/>
</dbReference>
<sequence length="779" mass="90246">MHFKITARTILQLGSELISSDAIAFYELIKNAFDAGSKRVEVRIVKRLEHSFIQDCFATIEERVEKEEYFEDEDVVYYKNLILKNTLSEYYNPDLFKKRLNRVENIDDIIHLLKKANYILFKDQGQGMSLEDLDEIYLTVGTTNRKKQRERDPNPQRPILGEKGIGRLSVMRLGDEVRIETTQNGDSYFQELEIDWEEFADRAEELLESILIEPKVGKEKEDVSEHGTRIFIYNLKGDWTAKKLREIADTQLTKFIDPFEKKHRDFIKLWFNNDAIVLGNIDKKLFEYAHAFANARLTFDDLGQPEFTGEITYRLYNRTKNFTLSGTHMASVLNNPRYIELLKSLGPFQSQLYWYNRQLLTKKNGVLEFQYIRSLVDSWGGGLMLYRDGFRVNPYGGPNDDWLGLDPIALASQGYKLNRKQFVGKVDISSYGNSMLIDQTNREGLRENNEKQALVSLLQYMIQEQIRPFMDDVKEQYQRDESVLNLNDIENRIEQGQIQVRDAVNLLKKKYPEIEKEKEVLNVIETVLKESKELFNIARLSSKALETRLKTTIDLAGLGLMVDVIGHELKRSTEHALSTLGDIDESSPGEIDGLLSTLRTQLKTLKTRLAVIDPLGPAGRQQKEDLDLKKLLRDIIESHDAQFQRHQIDFSLVDDSKNERWPIRAVPGMIVQIIENLFSNSVYWIKQQQRIDRNYRPKIIIELDRINNTISFCDNGPGIPASQKEEVFKPFFSTKPPGDGKGLGLYISKEIAQYHKADLFLLDDKQRSNLHTFILSLNN</sequence>
<evidence type="ECO:0000313" key="11">
    <source>
        <dbReference type="Proteomes" id="UP000199072"/>
    </source>
</evidence>
<dbReference type="InterPro" id="IPR004358">
    <property type="entry name" value="Sig_transdc_His_kin-like_C"/>
</dbReference>
<gene>
    <name evidence="10" type="ORF">SAMN05216464_11364</name>
</gene>
<dbReference type="EMBL" id="FNAI01000013">
    <property type="protein sequence ID" value="SDF13120.1"/>
    <property type="molecule type" value="Genomic_DNA"/>
</dbReference>
<comment type="catalytic activity">
    <reaction evidence="1">
        <text>ATP + protein L-histidine = ADP + protein N-phospho-L-histidine.</text>
        <dbReference type="EC" id="2.7.13.3"/>
    </reaction>
</comment>
<dbReference type="PRINTS" id="PR00344">
    <property type="entry name" value="BCTRLSENSOR"/>
</dbReference>
<accession>A0A1G7IK37</accession>
<dbReference type="Proteomes" id="UP000199072">
    <property type="component" value="Unassembled WGS sequence"/>
</dbReference>
<organism evidence="10 11">
    <name type="scientific">Mucilaginibacter pineti</name>
    <dbReference type="NCBI Taxonomy" id="1391627"/>
    <lineage>
        <taxon>Bacteria</taxon>
        <taxon>Pseudomonadati</taxon>
        <taxon>Bacteroidota</taxon>
        <taxon>Sphingobacteriia</taxon>
        <taxon>Sphingobacteriales</taxon>
        <taxon>Sphingobacteriaceae</taxon>
        <taxon>Mucilaginibacter</taxon>
    </lineage>
</organism>
<evidence type="ECO:0000256" key="7">
    <source>
        <dbReference type="ARBA" id="ARBA00022840"/>
    </source>
</evidence>
<proteinExistence type="predicted"/>
<dbReference type="STRING" id="1391627.SAMN05216464_11364"/>
<dbReference type="InterPro" id="IPR003594">
    <property type="entry name" value="HATPase_dom"/>
</dbReference>
<dbReference type="Pfam" id="PF02518">
    <property type="entry name" value="HATPase_c"/>
    <property type="match status" value="1"/>
</dbReference>
<dbReference type="AlphaFoldDB" id="A0A1G7IK37"/>
<dbReference type="Gene3D" id="3.30.565.10">
    <property type="entry name" value="Histidine kinase-like ATPase, C-terminal domain"/>
    <property type="match status" value="2"/>
</dbReference>
<keyword evidence="4" id="KW-0808">Transferase</keyword>